<proteinExistence type="predicted"/>
<evidence type="ECO:0000313" key="2">
    <source>
        <dbReference type="EMBL" id="ORY24968.1"/>
    </source>
</evidence>
<accession>A0A1Y2AQX7</accession>
<sequence length="155" mass="18334">MADSYRSQEEWVSKRRLVQFWRRQEGTAIFATCRPLPQHDYPQQQNSIIISCIFREEKNTCYVTSVDAIYLLEALVGNRFTVEEKNRIRRNLEGFRPLTVSKSRPESEEFFKLIMGFPNPKPRNIEKDVKVFPWDILGQALKKIISKYVSIYVAR</sequence>
<dbReference type="EMBL" id="MCFC01000062">
    <property type="protein sequence ID" value="ORY24968.1"/>
    <property type="molecule type" value="Genomic_DNA"/>
</dbReference>
<protein>
    <recommendedName>
        <fullName evidence="1">DUF7082 domain-containing protein</fullName>
    </recommendedName>
</protein>
<feature type="domain" description="DUF7082" evidence="1">
    <location>
        <begin position="7"/>
        <end position="145"/>
    </location>
</feature>
<dbReference type="InterPro" id="IPR055509">
    <property type="entry name" value="DUF7082"/>
</dbReference>
<evidence type="ECO:0000313" key="3">
    <source>
        <dbReference type="Proteomes" id="UP000193986"/>
    </source>
</evidence>
<dbReference type="GO" id="GO:0005634">
    <property type="term" value="C:nucleus"/>
    <property type="evidence" value="ECO:0007669"/>
    <property type="project" value="TreeGrafter"/>
</dbReference>
<dbReference type="STRING" id="71784.A0A1Y2AQX7"/>
<evidence type="ECO:0000259" key="1">
    <source>
        <dbReference type="Pfam" id="PF23305"/>
    </source>
</evidence>
<dbReference type="Proteomes" id="UP000193986">
    <property type="component" value="Unassembled WGS sequence"/>
</dbReference>
<dbReference type="PANTHER" id="PTHR39463">
    <property type="entry name" value="MEDUSA"/>
    <property type="match status" value="1"/>
</dbReference>
<reference evidence="2 3" key="1">
    <citation type="submission" date="2016-07" db="EMBL/GenBank/DDBJ databases">
        <title>Pervasive Adenine N6-methylation of Active Genes in Fungi.</title>
        <authorList>
            <consortium name="DOE Joint Genome Institute"/>
            <person name="Mondo S.J."/>
            <person name="Dannebaum R.O."/>
            <person name="Kuo R.C."/>
            <person name="Labutti K."/>
            <person name="Haridas S."/>
            <person name="Kuo A."/>
            <person name="Salamov A."/>
            <person name="Ahrendt S.R."/>
            <person name="Lipzen A."/>
            <person name="Sullivan W."/>
            <person name="Andreopoulos W.B."/>
            <person name="Clum A."/>
            <person name="Lindquist E."/>
            <person name="Daum C."/>
            <person name="Ramamoorthy G.K."/>
            <person name="Gryganskyi A."/>
            <person name="Culley D."/>
            <person name="Magnuson J.K."/>
            <person name="James T.Y."/>
            <person name="O'Malley M.A."/>
            <person name="Stajich J.E."/>
            <person name="Spatafora J.W."/>
            <person name="Visel A."/>
            <person name="Grigoriev I.V."/>
        </authorList>
    </citation>
    <scope>NUCLEOTIDE SEQUENCE [LARGE SCALE GENOMIC DNA]</scope>
    <source>
        <strain evidence="2 3">68-887.2</strain>
    </source>
</reference>
<dbReference type="AlphaFoldDB" id="A0A1Y2AQX7"/>
<organism evidence="2 3">
    <name type="scientific">Naematelia encephala</name>
    <dbReference type="NCBI Taxonomy" id="71784"/>
    <lineage>
        <taxon>Eukaryota</taxon>
        <taxon>Fungi</taxon>
        <taxon>Dikarya</taxon>
        <taxon>Basidiomycota</taxon>
        <taxon>Agaricomycotina</taxon>
        <taxon>Tremellomycetes</taxon>
        <taxon>Tremellales</taxon>
        <taxon>Naemateliaceae</taxon>
        <taxon>Naematelia</taxon>
    </lineage>
</organism>
<dbReference type="Pfam" id="PF23305">
    <property type="entry name" value="DUF7082"/>
    <property type="match status" value="1"/>
</dbReference>
<dbReference type="InParanoid" id="A0A1Y2AQX7"/>
<dbReference type="OrthoDB" id="1751210at2759"/>
<gene>
    <name evidence="2" type="ORF">BCR39DRAFT_471882</name>
</gene>
<name>A0A1Y2AQX7_9TREE</name>
<comment type="caution">
    <text evidence="2">The sequence shown here is derived from an EMBL/GenBank/DDBJ whole genome shotgun (WGS) entry which is preliminary data.</text>
</comment>
<keyword evidence="3" id="KW-1185">Reference proteome</keyword>
<dbReference type="PANTHER" id="PTHR39463:SF1">
    <property type="entry name" value="MEDUSA"/>
    <property type="match status" value="1"/>
</dbReference>